<keyword evidence="3" id="KW-1185">Reference proteome</keyword>
<feature type="transmembrane region" description="Helical" evidence="1">
    <location>
        <begin position="103"/>
        <end position="125"/>
    </location>
</feature>
<accession>I0L3P7</accession>
<dbReference type="Proteomes" id="UP000003448">
    <property type="component" value="Unassembled WGS sequence"/>
</dbReference>
<proteinExistence type="predicted"/>
<comment type="caution">
    <text evidence="2">The sequence shown here is derived from an EMBL/GenBank/DDBJ whole genome shotgun (WGS) entry which is preliminary data.</text>
</comment>
<reference evidence="3" key="1">
    <citation type="journal article" date="2012" name="J. Bacteriol.">
        <title>Genome Sequence of Micromonospora lupini Lupac 08, Isolated from Root Nodules of Lupinus angustifolius.</title>
        <authorList>
            <person name="Alonso-Vega P."/>
            <person name="Normand P."/>
            <person name="Bacigalupe R."/>
            <person name="Pujic P."/>
            <person name="Lajus A."/>
            <person name="Vallenet D."/>
            <person name="Carro L."/>
            <person name="Coll P."/>
            <person name="Trujillo M.E."/>
        </authorList>
    </citation>
    <scope>NUCLEOTIDE SEQUENCE [LARGE SCALE GENOMIC DNA]</scope>
    <source>
        <strain evidence="3">Lupac 08</strain>
    </source>
</reference>
<feature type="transmembrane region" description="Helical" evidence="1">
    <location>
        <begin position="59"/>
        <end position="91"/>
    </location>
</feature>
<dbReference type="AlphaFoldDB" id="I0L3P7"/>
<feature type="transmembrane region" description="Helical" evidence="1">
    <location>
        <begin position="131"/>
        <end position="149"/>
    </location>
</feature>
<dbReference type="EMBL" id="CAIE01000026">
    <property type="protein sequence ID" value="CCH18444.1"/>
    <property type="molecule type" value="Genomic_DNA"/>
</dbReference>
<evidence type="ECO:0000313" key="3">
    <source>
        <dbReference type="Proteomes" id="UP000003448"/>
    </source>
</evidence>
<organism evidence="2 3">
    <name type="scientific">Micromonospora lupini str. Lupac 08</name>
    <dbReference type="NCBI Taxonomy" id="1150864"/>
    <lineage>
        <taxon>Bacteria</taxon>
        <taxon>Bacillati</taxon>
        <taxon>Actinomycetota</taxon>
        <taxon>Actinomycetes</taxon>
        <taxon>Micromonosporales</taxon>
        <taxon>Micromonosporaceae</taxon>
        <taxon>Micromonospora</taxon>
    </lineage>
</organism>
<keyword evidence="1" id="KW-0812">Transmembrane</keyword>
<evidence type="ECO:0000313" key="2">
    <source>
        <dbReference type="EMBL" id="CCH18444.1"/>
    </source>
</evidence>
<sequence>MMLIGVYLSSRRSLAAQLVRRQAALKLGLDTRRRTNDDPVGGDSAPRQGVSLATALRRWAIGLGLGTLLVLALSWFYSDGMLAILTALGFLHRKDDRRSEWALGSAVLTAVPTALAAEVLLQGSLPHPWDGILIAALGALLGSVAYAAVTQVRPKTR</sequence>
<gene>
    <name evidence="2" type="ORF">MILUP08_43354</name>
</gene>
<dbReference type="OrthoDB" id="3401352at2"/>
<dbReference type="STRING" id="1150864.MILUP08_43354"/>
<keyword evidence="1" id="KW-1133">Transmembrane helix</keyword>
<protein>
    <submittedName>
        <fullName evidence="2">Uncharacterized protein</fullName>
    </submittedName>
</protein>
<evidence type="ECO:0000256" key="1">
    <source>
        <dbReference type="SAM" id="Phobius"/>
    </source>
</evidence>
<name>I0L3P7_9ACTN</name>
<keyword evidence="1" id="KW-0472">Membrane</keyword>